<dbReference type="InterPro" id="IPR022893">
    <property type="entry name" value="Shikimate_DH_fam"/>
</dbReference>
<evidence type="ECO:0000313" key="6">
    <source>
        <dbReference type="Proteomes" id="UP000317422"/>
    </source>
</evidence>
<keyword evidence="6" id="KW-1185">Reference proteome</keyword>
<dbReference type="GO" id="GO:0009423">
    <property type="term" value="P:chorismate biosynthetic process"/>
    <property type="evidence" value="ECO:0007669"/>
    <property type="project" value="TreeGrafter"/>
</dbReference>
<dbReference type="GO" id="GO:0009073">
    <property type="term" value="P:aromatic amino acid family biosynthetic process"/>
    <property type="evidence" value="ECO:0007669"/>
    <property type="project" value="UniProtKB-KW"/>
</dbReference>
<dbReference type="GO" id="GO:0019632">
    <property type="term" value="P:shikimate metabolic process"/>
    <property type="evidence" value="ECO:0007669"/>
    <property type="project" value="TreeGrafter"/>
</dbReference>
<dbReference type="InterPro" id="IPR013708">
    <property type="entry name" value="Shikimate_DH-bd_N"/>
</dbReference>
<dbReference type="GO" id="GO:0004764">
    <property type="term" value="F:shikimate 3-dehydrogenase (NADP+) activity"/>
    <property type="evidence" value="ECO:0007669"/>
    <property type="project" value="InterPro"/>
</dbReference>
<dbReference type="Pfam" id="PF08501">
    <property type="entry name" value="Shikimate_dh_N"/>
    <property type="match status" value="1"/>
</dbReference>
<evidence type="ECO:0000259" key="4">
    <source>
        <dbReference type="Pfam" id="PF18317"/>
    </source>
</evidence>
<organism evidence="5 6">
    <name type="scientific">Haloactinospora alba</name>
    <dbReference type="NCBI Taxonomy" id="405555"/>
    <lineage>
        <taxon>Bacteria</taxon>
        <taxon>Bacillati</taxon>
        <taxon>Actinomycetota</taxon>
        <taxon>Actinomycetes</taxon>
        <taxon>Streptosporangiales</taxon>
        <taxon>Nocardiopsidaceae</taxon>
        <taxon>Haloactinospora</taxon>
    </lineage>
</organism>
<dbReference type="PANTHER" id="PTHR21089:SF1">
    <property type="entry name" value="BIFUNCTIONAL 3-DEHYDROQUINATE DEHYDRATASE_SHIKIMATE DEHYDROGENASE, CHLOROPLASTIC"/>
    <property type="match status" value="1"/>
</dbReference>
<reference evidence="5 6" key="1">
    <citation type="submission" date="2019-06" db="EMBL/GenBank/DDBJ databases">
        <title>Sequencing the genomes of 1000 actinobacteria strains.</title>
        <authorList>
            <person name="Klenk H.-P."/>
        </authorList>
    </citation>
    <scope>NUCLEOTIDE SEQUENCE [LARGE SCALE GENOMIC DNA]</scope>
    <source>
        <strain evidence="5 6">DSM 45015</strain>
    </source>
</reference>
<dbReference type="SUPFAM" id="SSF51735">
    <property type="entry name" value="NAD(P)-binding Rossmann-fold domains"/>
    <property type="match status" value="1"/>
</dbReference>
<name>A0A543NHI4_9ACTN</name>
<dbReference type="Proteomes" id="UP000317422">
    <property type="component" value="Unassembled WGS sequence"/>
</dbReference>
<dbReference type="RefSeq" id="WP_141922506.1">
    <property type="nucleotide sequence ID" value="NZ_VFQC01000001.1"/>
</dbReference>
<dbReference type="InterPro" id="IPR036291">
    <property type="entry name" value="NAD(P)-bd_dom_sf"/>
</dbReference>
<evidence type="ECO:0000313" key="5">
    <source>
        <dbReference type="EMBL" id="TQN31269.1"/>
    </source>
</evidence>
<dbReference type="NCBIfam" id="NF001311">
    <property type="entry name" value="PRK00258.1-3"/>
    <property type="match status" value="1"/>
</dbReference>
<sequence length="279" mass="28838">MRAAVLGSPVEHSLSPVLHRAAYTELGLSREWSYERIECAETELAGFVRECDHTWAGLSLTMPLKRVALELAEEVHEPASYVGGANTLVFEGGRCHAYNTDVAGIVAALREAGIQRVRSATVLGGGATAASAVAALAGLGATDTGALTLLARDPNRARGAVQAAERMSLHVDVAPLADITGYLDVDLVVSTLPSGAADPYAPVVAASGANLFDVVYSPWPTGMAAAAEEAGRRVVGGFGMLLHQAVAQVELMTGAGNVPLEAMRRAGLAELQRRSAAGA</sequence>
<dbReference type="PANTHER" id="PTHR21089">
    <property type="entry name" value="SHIKIMATE DEHYDROGENASE"/>
    <property type="match status" value="1"/>
</dbReference>
<dbReference type="EMBL" id="VFQC01000001">
    <property type="protein sequence ID" value="TQN31269.1"/>
    <property type="molecule type" value="Genomic_DNA"/>
</dbReference>
<keyword evidence="2" id="KW-0028">Amino-acid biosynthesis</keyword>
<dbReference type="Gene3D" id="3.40.50.10860">
    <property type="entry name" value="Leucine Dehydrogenase, chain A, domain 1"/>
    <property type="match status" value="1"/>
</dbReference>
<dbReference type="Gene3D" id="3.40.50.720">
    <property type="entry name" value="NAD(P)-binding Rossmann-like Domain"/>
    <property type="match status" value="1"/>
</dbReference>
<proteinExistence type="predicted"/>
<feature type="domain" description="SDH C-terminal" evidence="4">
    <location>
        <begin position="237"/>
        <end position="266"/>
    </location>
</feature>
<dbReference type="GO" id="GO:0050661">
    <property type="term" value="F:NADP binding"/>
    <property type="evidence" value="ECO:0007669"/>
    <property type="project" value="TreeGrafter"/>
</dbReference>
<evidence type="ECO:0000256" key="2">
    <source>
        <dbReference type="ARBA" id="ARBA00023141"/>
    </source>
</evidence>
<dbReference type="InterPro" id="IPR041121">
    <property type="entry name" value="SDH_C"/>
</dbReference>
<protein>
    <submittedName>
        <fullName evidence="5">Shikimate dehydrogenase</fullName>
    </submittedName>
</protein>
<gene>
    <name evidence="5" type="ORF">FHX37_1166</name>
</gene>
<dbReference type="GO" id="GO:0005829">
    <property type="term" value="C:cytosol"/>
    <property type="evidence" value="ECO:0007669"/>
    <property type="project" value="TreeGrafter"/>
</dbReference>
<feature type="domain" description="Shikimate dehydrogenase substrate binding N-terminal" evidence="3">
    <location>
        <begin position="5"/>
        <end position="88"/>
    </location>
</feature>
<dbReference type="OrthoDB" id="9776868at2"/>
<evidence type="ECO:0000256" key="1">
    <source>
        <dbReference type="ARBA" id="ARBA00004871"/>
    </source>
</evidence>
<dbReference type="InterPro" id="IPR046346">
    <property type="entry name" value="Aminoacid_DH-like_N_sf"/>
</dbReference>
<dbReference type="SUPFAM" id="SSF53223">
    <property type="entry name" value="Aminoacid dehydrogenase-like, N-terminal domain"/>
    <property type="match status" value="1"/>
</dbReference>
<dbReference type="AlphaFoldDB" id="A0A543NHI4"/>
<dbReference type="Pfam" id="PF18317">
    <property type="entry name" value="SDH_C"/>
    <property type="match status" value="1"/>
</dbReference>
<keyword evidence="2" id="KW-0057">Aromatic amino acid biosynthesis</keyword>
<accession>A0A543NHI4</accession>
<comment type="caution">
    <text evidence="5">The sequence shown here is derived from an EMBL/GenBank/DDBJ whole genome shotgun (WGS) entry which is preliminary data.</text>
</comment>
<evidence type="ECO:0000259" key="3">
    <source>
        <dbReference type="Pfam" id="PF08501"/>
    </source>
</evidence>
<comment type="pathway">
    <text evidence="1">Metabolic intermediate biosynthesis; chorismate biosynthesis; chorismate from D-erythrose 4-phosphate and phosphoenolpyruvate: step 4/7.</text>
</comment>